<dbReference type="RefSeq" id="WP_194699810.1">
    <property type="nucleotide sequence ID" value="NZ_JADKNH010000001.1"/>
</dbReference>
<comment type="caution">
    <text evidence="1">The sequence shown here is derived from an EMBL/GenBank/DDBJ whole genome shotgun (WGS) entry which is preliminary data.</text>
</comment>
<dbReference type="EMBL" id="JADKNH010000001">
    <property type="protein sequence ID" value="MBF4691562.1"/>
    <property type="molecule type" value="Genomic_DNA"/>
</dbReference>
<dbReference type="InterPro" id="IPR014998">
    <property type="entry name" value="DUF1848"/>
</dbReference>
<name>A0ABR9ZM86_9FIRM</name>
<gene>
    <name evidence="1" type="ORF">ISU02_00450</name>
</gene>
<dbReference type="Pfam" id="PF08902">
    <property type="entry name" value="DUF1848"/>
    <property type="match status" value="1"/>
</dbReference>
<keyword evidence="2" id="KW-1185">Reference proteome</keyword>
<proteinExistence type="predicted"/>
<protein>
    <submittedName>
        <fullName evidence="1">DUF1848 domain-containing protein</fullName>
    </submittedName>
</protein>
<accession>A0ABR9ZM86</accession>
<evidence type="ECO:0000313" key="1">
    <source>
        <dbReference type="EMBL" id="MBF4691562.1"/>
    </source>
</evidence>
<evidence type="ECO:0000313" key="2">
    <source>
        <dbReference type="Proteomes" id="UP000614200"/>
    </source>
</evidence>
<dbReference type="Proteomes" id="UP000614200">
    <property type="component" value="Unassembled WGS sequence"/>
</dbReference>
<reference evidence="1 2" key="1">
    <citation type="submission" date="2020-11" db="EMBL/GenBank/DDBJ databases">
        <title>Fusibacter basophilias sp. nov.</title>
        <authorList>
            <person name="Qiu D."/>
        </authorList>
    </citation>
    <scope>NUCLEOTIDE SEQUENCE [LARGE SCALE GENOMIC DNA]</scope>
    <source>
        <strain evidence="1 2">Q10-2</strain>
    </source>
</reference>
<organism evidence="1 2">
    <name type="scientific">Fusibacter ferrireducens</name>
    <dbReference type="NCBI Taxonomy" id="2785058"/>
    <lineage>
        <taxon>Bacteria</taxon>
        <taxon>Bacillati</taxon>
        <taxon>Bacillota</taxon>
        <taxon>Clostridia</taxon>
        <taxon>Eubacteriales</taxon>
        <taxon>Eubacteriales Family XII. Incertae Sedis</taxon>
        <taxon>Fusibacter</taxon>
    </lineage>
</organism>
<sequence>MIISISRRTDIPAFHTAWLIHKIKVGHVYVRNPMNPHQVSKVSLKPKDVACIVFWTKNPLPLLNQLEALREYKYYFQFTLNAYGKPIEKNLPDAKSLIEAFKQLSNRIGKNKVIWRYDPILLSQEMDLEYHVRHFRMLANELKDYTERCIISFIDVYPKIRKRLNQNGIRGLTESEIRYIAERFSNICRDFGIELQTCSEAIDLNAYNIKHGKCIDDQLICRLFGYSGEIAKDKNQRVACGCVKSVDIGAYNTCYHDCVYCYACFGNTSRPKSVDIESLLLNDTIGEGDKIYERKVEKLFTDQLSFF</sequence>